<comment type="caution">
    <text evidence="2">The sequence shown here is derived from an EMBL/GenBank/DDBJ whole genome shotgun (WGS) entry which is preliminary data.</text>
</comment>
<feature type="compositionally biased region" description="Pro residues" evidence="1">
    <location>
        <begin position="90"/>
        <end position="100"/>
    </location>
</feature>
<evidence type="ECO:0000313" key="2">
    <source>
        <dbReference type="EMBL" id="GIL50412.1"/>
    </source>
</evidence>
<dbReference type="Proteomes" id="UP000747399">
    <property type="component" value="Unassembled WGS sequence"/>
</dbReference>
<feature type="non-terminal residue" evidence="2">
    <location>
        <position position="119"/>
    </location>
</feature>
<feature type="compositionally biased region" description="Pro residues" evidence="1">
    <location>
        <begin position="106"/>
        <end position="119"/>
    </location>
</feature>
<accession>A0A8J4AZE1</accession>
<dbReference type="AlphaFoldDB" id="A0A8J4AZE1"/>
<protein>
    <submittedName>
        <fullName evidence="2">Uncharacterized protein</fullName>
    </submittedName>
</protein>
<feature type="non-terminal residue" evidence="2">
    <location>
        <position position="1"/>
    </location>
</feature>
<organism evidence="2 3">
    <name type="scientific">Volvox africanus</name>
    <dbReference type="NCBI Taxonomy" id="51714"/>
    <lineage>
        <taxon>Eukaryota</taxon>
        <taxon>Viridiplantae</taxon>
        <taxon>Chlorophyta</taxon>
        <taxon>core chlorophytes</taxon>
        <taxon>Chlorophyceae</taxon>
        <taxon>CS clade</taxon>
        <taxon>Chlamydomonadales</taxon>
        <taxon>Volvocaceae</taxon>
        <taxon>Volvox</taxon>
    </lineage>
</organism>
<keyword evidence="3" id="KW-1185">Reference proteome</keyword>
<name>A0A8J4AZE1_9CHLO</name>
<sequence>FIKECQRQPGYFTSYGVRPDSSKAFGQAGSFTDAIQQCNSNTRCIGVDRKGRMYSGFFPLNLTYSEYSPNYGCWYTKKSAYIWPVLPPPPPASPPPPLGPPTATAPSPPPASPPPPLPP</sequence>
<gene>
    <name evidence="2" type="ORF">Vafri_6539</name>
</gene>
<feature type="region of interest" description="Disordered" evidence="1">
    <location>
        <begin position="90"/>
        <end position="119"/>
    </location>
</feature>
<proteinExistence type="predicted"/>
<evidence type="ECO:0000256" key="1">
    <source>
        <dbReference type="SAM" id="MobiDB-lite"/>
    </source>
</evidence>
<evidence type="ECO:0000313" key="3">
    <source>
        <dbReference type="Proteomes" id="UP000747399"/>
    </source>
</evidence>
<reference evidence="2" key="1">
    <citation type="journal article" date="2021" name="Proc. Natl. Acad. Sci. U.S.A.">
        <title>Three genomes in the algal genus Volvox reveal the fate of a haploid sex-determining region after a transition to homothallism.</title>
        <authorList>
            <person name="Yamamoto K."/>
            <person name="Hamaji T."/>
            <person name="Kawai-Toyooka H."/>
            <person name="Matsuzaki R."/>
            <person name="Takahashi F."/>
            <person name="Nishimura Y."/>
            <person name="Kawachi M."/>
            <person name="Noguchi H."/>
            <person name="Minakuchi Y."/>
            <person name="Umen J.G."/>
            <person name="Toyoda A."/>
            <person name="Nozaki H."/>
        </authorList>
    </citation>
    <scope>NUCLEOTIDE SEQUENCE</scope>
    <source>
        <strain evidence="2">NIES-3780</strain>
    </source>
</reference>
<dbReference type="EMBL" id="BNCO01000009">
    <property type="protein sequence ID" value="GIL50412.1"/>
    <property type="molecule type" value="Genomic_DNA"/>
</dbReference>